<reference evidence="2" key="1">
    <citation type="submission" date="2020-01" db="EMBL/GenBank/DDBJ databases">
        <authorList>
            <person name="Chastagner A."/>
            <person name="Le Potier M.-F."/>
            <person name="Pereira de Oliveira R."/>
        </authorList>
    </citation>
    <scope>NUCLEOTIDE SEQUENCE [LARGE SCALE GENOMIC DNA]</scope>
    <source>
        <strain evidence="2">Liv13/33</strain>
    </source>
</reference>
<organismHost>
    <name type="scientific">Ornithodoros</name>
    <name type="common">relapsing fever ticks</name>
    <dbReference type="NCBI Taxonomy" id="6937"/>
</organismHost>
<sequence>MGGCIVFDIECCQFKNFFRFQRITLVNGVNDIYQELSSTFIFYGTHYLLKIPDSFRGIFPNIFRNTLDQHIPLFPHSYFNEFFWADGEVLHKFFHPKVCRIFDISCQSSIQQVFLFF</sequence>
<evidence type="ECO:0000313" key="1">
    <source>
        <dbReference type="EMBL" id="QID21185.1"/>
    </source>
</evidence>
<evidence type="ECO:0000313" key="2">
    <source>
        <dbReference type="Proteomes" id="UP000500872"/>
    </source>
</evidence>
<organismHost>
    <name type="scientific">Phacochoerus aethiopicus</name>
    <name type="common">Warthog</name>
    <dbReference type="NCBI Taxonomy" id="85517"/>
</organismHost>
<organismHost>
    <name type="scientific">Phacochoerus africanus</name>
    <name type="common">Warthog</name>
    <dbReference type="NCBI Taxonomy" id="41426"/>
</organismHost>
<organism evidence="1 2">
    <name type="scientific">African swine fever virus</name>
    <name type="common">ASFV</name>
    <dbReference type="NCBI Taxonomy" id="10497"/>
    <lineage>
        <taxon>Viruses</taxon>
        <taxon>Varidnaviria</taxon>
        <taxon>Bamfordvirae</taxon>
        <taxon>Nucleocytoviricota</taxon>
        <taxon>Pokkesviricetes</taxon>
        <taxon>Asfuvirales</taxon>
        <taxon>Asfarviridae</taxon>
        <taxon>Asfivirus</taxon>
        <taxon>Asfivirus haemorrhagiae</taxon>
    </lineage>
</organism>
<organismHost>
    <name type="scientific">Sus scrofa</name>
    <name type="common">Pig</name>
    <dbReference type="NCBI Taxonomy" id="9823"/>
</organismHost>
<accession>A0A6G6AHK0</accession>
<proteinExistence type="predicted"/>
<organismHost>
    <name type="scientific">Ornithodoros moubata</name>
    <name type="common">Soft tick</name>
    <name type="synonym">Argasid tick</name>
    <dbReference type="NCBI Taxonomy" id="6938"/>
</organismHost>
<organismHost>
    <name type="scientific">Potamochoerus larvatus</name>
    <name type="common">Bushpig</name>
    <dbReference type="NCBI Taxonomy" id="273792"/>
</organismHost>
<dbReference type="EMBL" id="MN913970">
    <property type="protein sequence ID" value="QID21185.1"/>
    <property type="molecule type" value="Genomic_DNA"/>
</dbReference>
<name>A0A6G6AHK0_ASF</name>
<protein>
    <submittedName>
        <fullName evidence="1">Uncharacterized protein</fullName>
    </submittedName>
</protein>
<dbReference type="Proteomes" id="UP000500872">
    <property type="component" value="Segment"/>
</dbReference>